<dbReference type="EMBL" id="VDCI01000011">
    <property type="protein sequence ID" value="TNJ34204.1"/>
    <property type="molecule type" value="Genomic_DNA"/>
</dbReference>
<dbReference type="AlphaFoldDB" id="A0A5C4RTC6"/>
<protein>
    <submittedName>
        <fullName evidence="1">S-adenosylhomocysteine hydrolase</fullName>
    </submittedName>
</protein>
<sequence length="132" mass="14964">MIRSVTMRRGEIVLRSDFEQMGSQSQISRIFSDFVKEGRLVRLGHGVFAKARISSLTGKPVPREPLEVLAEETLRRLHIDAQPGQAQRDYASGKSTQVPVQSTFNTGCRRISRKLILGNRTIRYENNYSARS</sequence>
<dbReference type="InterPro" id="IPR045738">
    <property type="entry name" value="DUF6088"/>
</dbReference>
<keyword evidence="2" id="KW-1185">Reference proteome</keyword>
<evidence type="ECO:0000313" key="2">
    <source>
        <dbReference type="Proteomes" id="UP000309544"/>
    </source>
</evidence>
<organism evidence="1 2">
    <name type="scientific">Prosthecochloris vibrioformis</name>
    <name type="common">Chlorobium vibrioforme</name>
    <dbReference type="NCBI Taxonomy" id="1098"/>
    <lineage>
        <taxon>Bacteria</taxon>
        <taxon>Pseudomonadati</taxon>
        <taxon>Chlorobiota</taxon>
        <taxon>Chlorobiia</taxon>
        <taxon>Chlorobiales</taxon>
        <taxon>Chlorobiaceae</taxon>
        <taxon>Prosthecochloris</taxon>
    </lineage>
</organism>
<evidence type="ECO:0000313" key="1">
    <source>
        <dbReference type="EMBL" id="TNJ34204.1"/>
    </source>
</evidence>
<accession>A0A5C4RTC6</accession>
<dbReference type="Proteomes" id="UP000309544">
    <property type="component" value="Unassembled WGS sequence"/>
</dbReference>
<reference evidence="1 2" key="1">
    <citation type="submission" date="2019-05" db="EMBL/GenBank/DDBJ databases">
        <title>Draft Whole-Genome sequence of the green sulfur bacterium Prosthecochloris vibrioformis DSM 260.</title>
        <authorList>
            <person name="Meyer T.E."/>
            <person name="Kyndt J.A."/>
        </authorList>
    </citation>
    <scope>NUCLEOTIDE SEQUENCE [LARGE SCALE GENOMIC DNA]</scope>
    <source>
        <strain evidence="1 2">DSM 260</strain>
    </source>
</reference>
<dbReference type="GO" id="GO:0016787">
    <property type="term" value="F:hydrolase activity"/>
    <property type="evidence" value="ECO:0007669"/>
    <property type="project" value="UniProtKB-KW"/>
</dbReference>
<comment type="caution">
    <text evidence="1">The sequence shown here is derived from an EMBL/GenBank/DDBJ whole genome shotgun (WGS) entry which is preliminary data.</text>
</comment>
<keyword evidence="1" id="KW-0378">Hydrolase</keyword>
<proteinExistence type="predicted"/>
<dbReference type="Pfam" id="PF19570">
    <property type="entry name" value="DUF6088"/>
    <property type="match status" value="1"/>
</dbReference>
<name>A0A5C4RTC6_PROVB</name>
<gene>
    <name evidence="1" type="ORF">FGF68_10105</name>
</gene>